<dbReference type="Proteomes" id="UP001198565">
    <property type="component" value="Unassembled WGS sequence"/>
</dbReference>
<keyword evidence="3" id="KW-1185">Reference proteome</keyword>
<evidence type="ECO:0000256" key="1">
    <source>
        <dbReference type="SAM" id="MobiDB-lite"/>
    </source>
</evidence>
<proteinExistence type="predicted"/>
<feature type="compositionally biased region" description="Basic and acidic residues" evidence="1">
    <location>
        <begin position="1"/>
        <end position="21"/>
    </location>
</feature>
<evidence type="ECO:0000313" key="2">
    <source>
        <dbReference type="EMBL" id="MBY8885335.1"/>
    </source>
</evidence>
<protein>
    <submittedName>
        <fullName evidence="2">Uncharacterized protein</fullName>
    </submittedName>
</protein>
<dbReference type="EMBL" id="JAINVZ010000005">
    <property type="protein sequence ID" value="MBY8885335.1"/>
    <property type="molecule type" value="Genomic_DNA"/>
</dbReference>
<name>A0ABS7QQ60_9ACTN</name>
<evidence type="ECO:0000313" key="3">
    <source>
        <dbReference type="Proteomes" id="UP001198565"/>
    </source>
</evidence>
<reference evidence="2 3" key="1">
    <citation type="submission" date="2021-08" db="EMBL/GenBank/DDBJ databases">
        <title>Streptomyces sp. PTM05 isolated from lichen.</title>
        <authorList>
            <person name="Somphong A."/>
            <person name="Phongsopitanun W."/>
            <person name="Tanasupawat S."/>
        </authorList>
    </citation>
    <scope>NUCLEOTIDE SEQUENCE [LARGE SCALE GENOMIC DNA]</scope>
    <source>
        <strain evidence="2 3">Ptm05</strain>
    </source>
</reference>
<gene>
    <name evidence="2" type="ORF">K7472_10805</name>
</gene>
<accession>A0ABS7QQ60</accession>
<sequence length="83" mass="8261">MGGTRAEREGQGREDGVDRVAEASAPGGGDMVRRRVALRGHAPGGQGVVGADGGEPWTPGRADFVACAPGLHARASAVLASIA</sequence>
<comment type="caution">
    <text evidence="2">The sequence shown here is derived from an EMBL/GenBank/DDBJ whole genome shotgun (WGS) entry which is preliminary data.</text>
</comment>
<dbReference type="RefSeq" id="WP_222976599.1">
    <property type="nucleotide sequence ID" value="NZ_JAINVZ010000005.1"/>
</dbReference>
<organism evidence="2 3">
    <name type="scientific">Streptantibioticus parmotrematis</name>
    <dbReference type="NCBI Taxonomy" id="2873249"/>
    <lineage>
        <taxon>Bacteria</taxon>
        <taxon>Bacillati</taxon>
        <taxon>Actinomycetota</taxon>
        <taxon>Actinomycetes</taxon>
        <taxon>Kitasatosporales</taxon>
        <taxon>Streptomycetaceae</taxon>
        <taxon>Streptantibioticus</taxon>
    </lineage>
</organism>
<feature type="region of interest" description="Disordered" evidence="1">
    <location>
        <begin position="1"/>
        <end position="31"/>
    </location>
</feature>